<dbReference type="OrthoDB" id="8120565at2759"/>
<dbReference type="GO" id="GO:0005351">
    <property type="term" value="F:carbohydrate:proton symporter activity"/>
    <property type="evidence" value="ECO:0007669"/>
    <property type="project" value="TreeGrafter"/>
</dbReference>
<evidence type="ECO:0000313" key="12">
    <source>
        <dbReference type="Proteomes" id="UP000825890"/>
    </source>
</evidence>
<dbReference type="InterPro" id="IPR005828">
    <property type="entry name" value="MFS_sugar_transport-like"/>
</dbReference>
<dbReference type="EMBL" id="BOLY01000002">
    <property type="protein sequence ID" value="GIZ40735.1"/>
    <property type="molecule type" value="Genomic_DNA"/>
</dbReference>
<dbReference type="GO" id="GO:0016020">
    <property type="term" value="C:membrane"/>
    <property type="evidence" value="ECO:0007669"/>
    <property type="project" value="UniProtKB-SubCell"/>
</dbReference>
<dbReference type="PANTHER" id="PTHR48022:SF20">
    <property type="entry name" value="MAJOR FACILITATOR SUPERFAMILY (MFS) PROFILE DOMAIN-CONTAINING PROTEIN-RELATED"/>
    <property type="match status" value="1"/>
</dbReference>
<evidence type="ECO:0000313" key="11">
    <source>
        <dbReference type="EMBL" id="GIZ40735.1"/>
    </source>
</evidence>
<dbReference type="Proteomes" id="UP000825890">
    <property type="component" value="Unassembled WGS sequence"/>
</dbReference>
<reference evidence="11 12" key="1">
    <citation type="submission" date="2021-01" db="EMBL/GenBank/DDBJ databases">
        <title>Cercospora kikuchii MAFF 305040 whole genome shotgun sequence.</title>
        <authorList>
            <person name="Kashiwa T."/>
            <person name="Suzuki T."/>
        </authorList>
    </citation>
    <scope>NUCLEOTIDE SEQUENCE [LARGE SCALE GENOMIC DNA]</scope>
    <source>
        <strain evidence="11 12">MAFF 305040</strain>
    </source>
</reference>
<feature type="transmembrane region" description="Helical" evidence="9">
    <location>
        <begin position="209"/>
        <end position="231"/>
    </location>
</feature>
<evidence type="ECO:0000256" key="7">
    <source>
        <dbReference type="RuleBase" id="RU003346"/>
    </source>
</evidence>
<evidence type="ECO:0000256" key="1">
    <source>
        <dbReference type="ARBA" id="ARBA00004141"/>
    </source>
</evidence>
<keyword evidence="5 9" id="KW-1133">Transmembrane helix</keyword>
<name>A0A9P3CJ47_9PEZI</name>
<accession>A0A9P3CJ47</accession>
<evidence type="ECO:0000256" key="9">
    <source>
        <dbReference type="SAM" id="Phobius"/>
    </source>
</evidence>
<dbReference type="SUPFAM" id="SSF103473">
    <property type="entry name" value="MFS general substrate transporter"/>
    <property type="match status" value="1"/>
</dbReference>
<dbReference type="InterPro" id="IPR003663">
    <property type="entry name" value="Sugar/inositol_transpt"/>
</dbReference>
<dbReference type="PRINTS" id="PR00171">
    <property type="entry name" value="SUGRTRNSPORT"/>
</dbReference>
<comment type="caution">
    <text evidence="11">The sequence shown here is derived from an EMBL/GenBank/DDBJ whole genome shotgun (WGS) entry which is preliminary data.</text>
</comment>
<evidence type="ECO:0000256" key="3">
    <source>
        <dbReference type="ARBA" id="ARBA00022448"/>
    </source>
</evidence>
<feature type="transmembrane region" description="Helical" evidence="9">
    <location>
        <begin position="170"/>
        <end position="189"/>
    </location>
</feature>
<evidence type="ECO:0000256" key="2">
    <source>
        <dbReference type="ARBA" id="ARBA00010992"/>
    </source>
</evidence>
<keyword evidence="12" id="KW-1185">Reference proteome</keyword>
<evidence type="ECO:0000256" key="6">
    <source>
        <dbReference type="ARBA" id="ARBA00023136"/>
    </source>
</evidence>
<gene>
    <name evidence="11" type="ORF">CKM354_000406300</name>
</gene>
<dbReference type="AlphaFoldDB" id="A0A9P3CJ47"/>
<dbReference type="InterPro" id="IPR005829">
    <property type="entry name" value="Sugar_transporter_CS"/>
</dbReference>
<protein>
    <recommendedName>
        <fullName evidence="10">Major facilitator superfamily (MFS) profile domain-containing protein</fullName>
    </recommendedName>
</protein>
<dbReference type="PROSITE" id="PS50850">
    <property type="entry name" value="MFS"/>
    <property type="match status" value="1"/>
</dbReference>
<feature type="transmembrane region" description="Helical" evidence="9">
    <location>
        <begin position="415"/>
        <end position="441"/>
    </location>
</feature>
<evidence type="ECO:0000256" key="4">
    <source>
        <dbReference type="ARBA" id="ARBA00022692"/>
    </source>
</evidence>
<evidence type="ECO:0000256" key="5">
    <source>
        <dbReference type="ARBA" id="ARBA00022989"/>
    </source>
</evidence>
<sequence length="570" mass="61737">MAPVGGASNFDQAALQRRQALQGSSGPAALVKNAKVFGIACFACLGGLLYGYNQGVFSGVLTMYSFDAHMGVWVRNQTKKGWLTAILELGAWVGTLYSGFLAEIISRKYAILVNTAIFIIGVVVQCTAVTGVGASAILGGRFVTGMGVGSLSMIVPMYNAEVAPPEVRGALVGLQQLAITTGIMISFWIDYGTNHIGGTGSGQQDAAWLVPLALQLAPAVLLGGGMLFMPFSPRWLVHHDREAEARRNLASLRGLSQDHELIELEFLEIKAQSLFEKRTTAEAFPHLADGSAWSTVKLQFVAIGSLFKTMPMFRRVILATVTMFFQQWTGINAILYYAPQIFQGLGLSSNSTSLLATGVVGIAMWLATFPAVAYVDKVGRKPILISGAIGMATCHIIIAVITAKNQDSWPSHKAAGWAAVSMVWLFVVFFGYSWGPCAWIVIAEIWPLSQRPYGIALGASSNWMNNFIIGQITPDMLTGITYGTYILYGGLTFMGAAFIWKFFPETKGLSLEEMDVIFGSKGVAQADTERMMEIHREIGLEEVLRHGSVADTHDPHNEKAAMKHKESEEL</sequence>
<feature type="domain" description="Major facilitator superfamily (MFS) profile" evidence="10">
    <location>
        <begin position="39"/>
        <end position="507"/>
    </location>
</feature>
<dbReference type="Gene3D" id="1.20.1250.20">
    <property type="entry name" value="MFS general substrate transporter like domains"/>
    <property type="match status" value="1"/>
</dbReference>
<keyword evidence="3 7" id="KW-0813">Transport</keyword>
<comment type="similarity">
    <text evidence="2 7">Belongs to the major facilitator superfamily. Sugar transporter (TC 2.A.1.1) family.</text>
</comment>
<dbReference type="InterPro" id="IPR020846">
    <property type="entry name" value="MFS_dom"/>
</dbReference>
<keyword evidence="4 9" id="KW-0812">Transmembrane</keyword>
<keyword evidence="6 9" id="KW-0472">Membrane</keyword>
<feature type="transmembrane region" description="Helical" evidence="9">
    <location>
        <begin position="36"/>
        <end position="61"/>
    </location>
</feature>
<dbReference type="Pfam" id="PF00083">
    <property type="entry name" value="Sugar_tr"/>
    <property type="match status" value="1"/>
</dbReference>
<dbReference type="InterPro" id="IPR036259">
    <property type="entry name" value="MFS_trans_sf"/>
</dbReference>
<feature type="transmembrane region" description="Helical" evidence="9">
    <location>
        <begin position="353"/>
        <end position="375"/>
    </location>
</feature>
<feature type="transmembrane region" description="Helical" evidence="9">
    <location>
        <begin position="316"/>
        <end position="338"/>
    </location>
</feature>
<feature type="compositionally biased region" description="Basic and acidic residues" evidence="8">
    <location>
        <begin position="551"/>
        <end position="570"/>
    </location>
</feature>
<dbReference type="FunFam" id="1.20.1250.20:FF:000026">
    <property type="entry name" value="MFS quinate transporter QutD"/>
    <property type="match status" value="1"/>
</dbReference>
<dbReference type="PROSITE" id="PS00216">
    <property type="entry name" value="SUGAR_TRANSPORT_1"/>
    <property type="match status" value="1"/>
</dbReference>
<feature type="transmembrane region" description="Helical" evidence="9">
    <location>
        <begin position="81"/>
        <end position="102"/>
    </location>
</feature>
<feature type="region of interest" description="Disordered" evidence="8">
    <location>
        <begin position="547"/>
        <end position="570"/>
    </location>
</feature>
<feature type="transmembrane region" description="Helical" evidence="9">
    <location>
        <begin position="382"/>
        <end position="403"/>
    </location>
</feature>
<feature type="transmembrane region" description="Helical" evidence="9">
    <location>
        <begin position="109"/>
        <end position="132"/>
    </location>
</feature>
<evidence type="ECO:0000259" key="10">
    <source>
        <dbReference type="PROSITE" id="PS50850"/>
    </source>
</evidence>
<comment type="subcellular location">
    <subcellularLocation>
        <location evidence="1">Membrane</location>
        <topology evidence="1">Multi-pass membrane protein</topology>
    </subcellularLocation>
</comment>
<dbReference type="InterPro" id="IPR050360">
    <property type="entry name" value="MFS_Sugar_Transporters"/>
</dbReference>
<dbReference type="PROSITE" id="PS00217">
    <property type="entry name" value="SUGAR_TRANSPORT_2"/>
    <property type="match status" value="1"/>
</dbReference>
<feature type="transmembrane region" description="Helical" evidence="9">
    <location>
        <begin position="485"/>
        <end position="503"/>
    </location>
</feature>
<dbReference type="GeneID" id="68289638"/>
<dbReference type="PANTHER" id="PTHR48022">
    <property type="entry name" value="PLASTIDIC GLUCOSE TRANSPORTER 4"/>
    <property type="match status" value="1"/>
</dbReference>
<evidence type="ECO:0000256" key="8">
    <source>
        <dbReference type="SAM" id="MobiDB-lite"/>
    </source>
</evidence>
<dbReference type="RefSeq" id="XP_044655222.1">
    <property type="nucleotide sequence ID" value="XM_044799287.1"/>
</dbReference>
<feature type="transmembrane region" description="Helical" evidence="9">
    <location>
        <begin position="138"/>
        <end position="158"/>
    </location>
</feature>
<proteinExistence type="inferred from homology"/>
<dbReference type="NCBIfam" id="TIGR00879">
    <property type="entry name" value="SP"/>
    <property type="match status" value="1"/>
</dbReference>
<organism evidence="11 12">
    <name type="scientific">Cercospora kikuchii</name>
    <dbReference type="NCBI Taxonomy" id="84275"/>
    <lineage>
        <taxon>Eukaryota</taxon>
        <taxon>Fungi</taxon>
        <taxon>Dikarya</taxon>
        <taxon>Ascomycota</taxon>
        <taxon>Pezizomycotina</taxon>
        <taxon>Dothideomycetes</taxon>
        <taxon>Dothideomycetidae</taxon>
        <taxon>Mycosphaerellales</taxon>
        <taxon>Mycosphaerellaceae</taxon>
        <taxon>Cercospora</taxon>
    </lineage>
</organism>